<organism evidence="2 3">
    <name type="scientific">Hypholoma sublateritium (strain FD-334 SS-4)</name>
    <dbReference type="NCBI Taxonomy" id="945553"/>
    <lineage>
        <taxon>Eukaryota</taxon>
        <taxon>Fungi</taxon>
        <taxon>Dikarya</taxon>
        <taxon>Basidiomycota</taxon>
        <taxon>Agaricomycotina</taxon>
        <taxon>Agaricomycetes</taxon>
        <taxon>Agaricomycetidae</taxon>
        <taxon>Agaricales</taxon>
        <taxon>Agaricineae</taxon>
        <taxon>Strophariaceae</taxon>
        <taxon>Hypholoma</taxon>
    </lineage>
</organism>
<evidence type="ECO:0000256" key="1">
    <source>
        <dbReference type="SAM" id="Phobius"/>
    </source>
</evidence>
<accession>A0A0D2MFG2</accession>
<protein>
    <submittedName>
        <fullName evidence="2">Uncharacterized protein</fullName>
    </submittedName>
</protein>
<keyword evidence="1" id="KW-0812">Transmembrane</keyword>
<sequence>MAQTFRSMIDNVILVFKNHYYCYHSRVLVTAIITCTDRHARTTFASAPDVLFMPQCVVHQWLAPRLSGLPVTGDADRQCDLWRRVNTRGRWYGVAPASSLFNSMVSASVESLVIEGIVSSSLLQVMLQVTRKTTINYLVMGAITCSYISHAAVVSVAWSTVLKIVGLMGHPSSLSTAYMFAVLGPNLAEYIQGIFKFLLILIADGLVNTANGKPRYTYILKLLVESSALHLIGLLMLAIPAAFPVTDTDILLVENVNSYVGSFFPFAAGLAPTLMVLRLELESEGAECAQPSTQISEIHFHVNTRSTGGLSSLNQP</sequence>
<gene>
    <name evidence="2" type="ORF">HYPSUDRAFT_54997</name>
</gene>
<feature type="transmembrane region" description="Helical" evidence="1">
    <location>
        <begin position="178"/>
        <end position="206"/>
    </location>
</feature>
<feature type="transmembrane region" description="Helical" evidence="1">
    <location>
        <begin position="135"/>
        <end position="158"/>
    </location>
</feature>
<evidence type="ECO:0000313" key="2">
    <source>
        <dbReference type="EMBL" id="KJA22318.1"/>
    </source>
</evidence>
<proteinExistence type="predicted"/>
<reference evidence="3" key="1">
    <citation type="submission" date="2014-04" db="EMBL/GenBank/DDBJ databases">
        <title>Evolutionary Origins and Diversification of the Mycorrhizal Mutualists.</title>
        <authorList>
            <consortium name="DOE Joint Genome Institute"/>
            <consortium name="Mycorrhizal Genomics Consortium"/>
            <person name="Kohler A."/>
            <person name="Kuo A."/>
            <person name="Nagy L.G."/>
            <person name="Floudas D."/>
            <person name="Copeland A."/>
            <person name="Barry K.W."/>
            <person name="Cichocki N."/>
            <person name="Veneault-Fourrey C."/>
            <person name="LaButti K."/>
            <person name="Lindquist E.A."/>
            <person name="Lipzen A."/>
            <person name="Lundell T."/>
            <person name="Morin E."/>
            <person name="Murat C."/>
            <person name="Riley R."/>
            <person name="Ohm R."/>
            <person name="Sun H."/>
            <person name="Tunlid A."/>
            <person name="Henrissat B."/>
            <person name="Grigoriev I.V."/>
            <person name="Hibbett D.S."/>
            <person name="Martin F."/>
        </authorList>
    </citation>
    <scope>NUCLEOTIDE SEQUENCE [LARGE SCALE GENOMIC DNA]</scope>
    <source>
        <strain evidence="3">FD-334 SS-4</strain>
    </source>
</reference>
<keyword evidence="3" id="KW-1185">Reference proteome</keyword>
<name>A0A0D2MFG2_HYPSF</name>
<dbReference type="AlphaFoldDB" id="A0A0D2MFG2"/>
<keyword evidence="1" id="KW-1133">Transmembrane helix</keyword>
<dbReference type="EMBL" id="KN817551">
    <property type="protein sequence ID" value="KJA22318.1"/>
    <property type="molecule type" value="Genomic_DNA"/>
</dbReference>
<feature type="transmembrane region" description="Helical" evidence="1">
    <location>
        <begin position="218"/>
        <end position="239"/>
    </location>
</feature>
<dbReference type="Proteomes" id="UP000054270">
    <property type="component" value="Unassembled WGS sequence"/>
</dbReference>
<evidence type="ECO:0000313" key="3">
    <source>
        <dbReference type="Proteomes" id="UP000054270"/>
    </source>
</evidence>
<feature type="transmembrane region" description="Helical" evidence="1">
    <location>
        <begin position="259"/>
        <end position="277"/>
    </location>
</feature>
<keyword evidence="1" id="KW-0472">Membrane</keyword>